<reference evidence="1 2" key="1">
    <citation type="submission" date="2020-07" db="EMBL/GenBank/DDBJ databases">
        <title>Genomic Encyclopedia of Type Strains, Phase III (KMG-III): the genomes of soil and plant-associated and newly described type strains.</title>
        <authorList>
            <person name="Whitman W."/>
        </authorList>
    </citation>
    <scope>NUCLEOTIDE SEQUENCE [LARGE SCALE GENOMIC DNA]</scope>
    <source>
        <strain evidence="1 2">DSM 11255</strain>
    </source>
</reference>
<dbReference type="RefSeq" id="WP_210432961.1">
    <property type="nucleotide sequence ID" value="NZ_ATYG01000052.1"/>
</dbReference>
<dbReference type="Proteomes" id="UP000604066">
    <property type="component" value="Unassembled WGS sequence"/>
</dbReference>
<evidence type="ECO:0000313" key="2">
    <source>
        <dbReference type="Proteomes" id="UP000604066"/>
    </source>
</evidence>
<organism evidence="1 2">
    <name type="scientific">Carboxydothermus ferrireducens DSM 11255</name>
    <dbReference type="NCBI Taxonomy" id="1119529"/>
    <lineage>
        <taxon>Bacteria</taxon>
        <taxon>Bacillati</taxon>
        <taxon>Bacillota</taxon>
        <taxon>Clostridia</taxon>
        <taxon>Thermoanaerobacterales</taxon>
        <taxon>Thermoanaerobacteraceae</taxon>
        <taxon>Carboxydothermus</taxon>
    </lineage>
</organism>
<proteinExistence type="predicted"/>
<accession>A0ABX2R6C2</accession>
<name>A0ABX2R6C2_9THEO</name>
<evidence type="ECO:0000313" key="1">
    <source>
        <dbReference type="EMBL" id="NYE56718.1"/>
    </source>
</evidence>
<keyword evidence="2" id="KW-1185">Reference proteome</keyword>
<protein>
    <submittedName>
        <fullName evidence="1">Uncharacterized protein</fullName>
    </submittedName>
</protein>
<dbReference type="EMBL" id="JACCBS010000001">
    <property type="protein sequence ID" value="NYE56718.1"/>
    <property type="molecule type" value="Genomic_DNA"/>
</dbReference>
<sequence length="58" mass="6774">MIELTCHKVKWEMSDAPSQEGSFAQSQEHFHQLYGFFFWVKRKNASKASITEKHLDTG</sequence>
<gene>
    <name evidence="1" type="ORF">HDG70_000424</name>
</gene>
<comment type="caution">
    <text evidence="1">The sequence shown here is derived from an EMBL/GenBank/DDBJ whole genome shotgun (WGS) entry which is preliminary data.</text>
</comment>